<comment type="caution">
    <text evidence="1">The sequence shown here is derived from an EMBL/GenBank/DDBJ whole genome shotgun (WGS) entry which is preliminary data.</text>
</comment>
<dbReference type="EMBL" id="BOQN01000007">
    <property type="protein sequence ID" value="GIM88812.1"/>
    <property type="molecule type" value="Genomic_DNA"/>
</dbReference>
<evidence type="ECO:0000313" key="1">
    <source>
        <dbReference type="EMBL" id="GIM88812.1"/>
    </source>
</evidence>
<name>A0A919T5M8_9ACTN</name>
<evidence type="ECO:0000313" key="2">
    <source>
        <dbReference type="Proteomes" id="UP000677082"/>
    </source>
</evidence>
<reference evidence="1 2" key="1">
    <citation type="submission" date="2021-03" db="EMBL/GenBank/DDBJ databases">
        <title>Whole genome shotgun sequence of Actinoplanes toevensis NBRC 105298.</title>
        <authorList>
            <person name="Komaki H."/>
            <person name="Tamura T."/>
        </authorList>
    </citation>
    <scope>NUCLEOTIDE SEQUENCE [LARGE SCALE GENOMIC DNA]</scope>
    <source>
        <strain evidence="1 2">NBRC 105298</strain>
    </source>
</reference>
<dbReference type="AlphaFoldDB" id="A0A919T5M8"/>
<accession>A0A919T5M8</accession>
<keyword evidence="2" id="KW-1185">Reference proteome</keyword>
<dbReference type="RefSeq" id="WP_213004794.1">
    <property type="nucleotide sequence ID" value="NZ_BOQN01000007.1"/>
</dbReference>
<gene>
    <name evidence="1" type="ORF">Ato02nite_006050</name>
</gene>
<protein>
    <submittedName>
        <fullName evidence="1">Uncharacterized protein</fullName>
    </submittedName>
</protein>
<dbReference type="Proteomes" id="UP000677082">
    <property type="component" value="Unassembled WGS sequence"/>
</dbReference>
<organism evidence="1 2">
    <name type="scientific">Paractinoplanes toevensis</name>
    <dbReference type="NCBI Taxonomy" id="571911"/>
    <lineage>
        <taxon>Bacteria</taxon>
        <taxon>Bacillati</taxon>
        <taxon>Actinomycetota</taxon>
        <taxon>Actinomycetes</taxon>
        <taxon>Micromonosporales</taxon>
        <taxon>Micromonosporaceae</taxon>
        <taxon>Paractinoplanes</taxon>
    </lineage>
</organism>
<sequence length="84" mass="9384">MNVVEHLREWSASSGEWVEICDLQRQFDPDDADRFAVGARMADLLETLADRMGRSGLVRAFASSTPESLRAEAAEYRAGRDPRA</sequence>
<proteinExistence type="predicted"/>